<dbReference type="OrthoDB" id="6036at2759"/>
<evidence type="ECO:0000256" key="6">
    <source>
        <dbReference type="SAM" id="MobiDB-lite"/>
    </source>
</evidence>
<keyword evidence="2" id="KW-0677">Repeat</keyword>
<feature type="domain" description="Arf-GAP" evidence="7">
    <location>
        <begin position="10"/>
        <end position="90"/>
    </location>
</feature>
<dbReference type="AlphaFoldDB" id="A0A1X2ITC5"/>
<dbReference type="PROSITE" id="PS50115">
    <property type="entry name" value="ARFGAP"/>
    <property type="match status" value="1"/>
</dbReference>
<proteinExistence type="predicted"/>
<accession>A0A1X2ITC5</accession>
<dbReference type="PANTHER" id="PTHR46134:SF3">
    <property type="entry name" value="ARFGAP WITH FG REPEATS 1"/>
    <property type="match status" value="1"/>
</dbReference>
<organism evidence="8 9">
    <name type="scientific">Absidia repens</name>
    <dbReference type="NCBI Taxonomy" id="90262"/>
    <lineage>
        <taxon>Eukaryota</taxon>
        <taxon>Fungi</taxon>
        <taxon>Fungi incertae sedis</taxon>
        <taxon>Mucoromycota</taxon>
        <taxon>Mucoromycotina</taxon>
        <taxon>Mucoromycetes</taxon>
        <taxon>Mucorales</taxon>
        <taxon>Cunninghamellaceae</taxon>
        <taxon>Absidia</taxon>
    </lineage>
</organism>
<dbReference type="GO" id="GO:0005737">
    <property type="term" value="C:cytoplasm"/>
    <property type="evidence" value="ECO:0007669"/>
    <property type="project" value="TreeGrafter"/>
</dbReference>
<dbReference type="Proteomes" id="UP000193560">
    <property type="component" value="Unassembled WGS sequence"/>
</dbReference>
<keyword evidence="1" id="KW-0479">Metal-binding</keyword>
<dbReference type="EMBL" id="MCGE01000004">
    <property type="protein sequence ID" value="ORZ22045.1"/>
    <property type="molecule type" value="Genomic_DNA"/>
</dbReference>
<evidence type="ECO:0000313" key="9">
    <source>
        <dbReference type="Proteomes" id="UP000193560"/>
    </source>
</evidence>
<keyword evidence="9" id="KW-1185">Reference proteome</keyword>
<dbReference type="GO" id="GO:0008270">
    <property type="term" value="F:zinc ion binding"/>
    <property type="evidence" value="ECO:0007669"/>
    <property type="project" value="UniProtKB-KW"/>
</dbReference>
<gene>
    <name evidence="8" type="ORF">BCR42DRAFT_405375</name>
</gene>
<sequence>MSLRVKKQEEQDLQCIRELLRLPENKKCFDCSTMSPFFVNMTIQTFICARCSGLVREVGHRVKSISTSKFSGPETISLEMGGNGMAKRIWLHGFGGGDMQWIESDYDVRLFMRQKYYELRWFDRAFWNEHGNKVKQRIVEQFTEDGLRRHSNLPSRQLSVKTSSSPTSTNFILPPPPSSPNTTKYPTTTSLANEDDDCPLGLTAAAKTFVPIRPELKQQQALFSDDDLWTNSPISPTSFSPMITPISPTSTNSVPRSSFGDKPLETTPSSIIQPLAPPPPTSSSSFRKLSSPTTSSNSKTHSPTTLPPDFLSHNQQNPSSSSPPPTPRSIDPFADLRGLSF</sequence>
<keyword evidence="4" id="KW-0862">Zinc</keyword>
<evidence type="ECO:0000256" key="4">
    <source>
        <dbReference type="ARBA" id="ARBA00022833"/>
    </source>
</evidence>
<keyword evidence="3 5" id="KW-0863">Zinc-finger</keyword>
<name>A0A1X2ITC5_9FUNG</name>
<feature type="region of interest" description="Disordered" evidence="6">
    <location>
        <begin position="234"/>
        <end position="341"/>
    </location>
</feature>
<feature type="region of interest" description="Disordered" evidence="6">
    <location>
        <begin position="150"/>
        <end position="196"/>
    </location>
</feature>
<evidence type="ECO:0000259" key="7">
    <source>
        <dbReference type="PROSITE" id="PS50115"/>
    </source>
</evidence>
<feature type="compositionally biased region" description="Polar residues" evidence="6">
    <location>
        <begin position="152"/>
        <end position="171"/>
    </location>
</feature>
<dbReference type="Pfam" id="PF01412">
    <property type="entry name" value="ArfGap"/>
    <property type="match status" value="1"/>
</dbReference>
<evidence type="ECO:0000313" key="8">
    <source>
        <dbReference type="EMBL" id="ORZ22045.1"/>
    </source>
</evidence>
<dbReference type="PRINTS" id="PR00405">
    <property type="entry name" value="REVINTRACTNG"/>
</dbReference>
<evidence type="ECO:0000256" key="1">
    <source>
        <dbReference type="ARBA" id="ARBA00022723"/>
    </source>
</evidence>
<feature type="compositionally biased region" description="Polar residues" evidence="6">
    <location>
        <begin position="180"/>
        <end position="192"/>
    </location>
</feature>
<evidence type="ECO:0000256" key="2">
    <source>
        <dbReference type="ARBA" id="ARBA00022737"/>
    </source>
</evidence>
<dbReference type="InterPro" id="IPR038508">
    <property type="entry name" value="ArfGAP_dom_sf"/>
</dbReference>
<dbReference type="InterPro" id="IPR037278">
    <property type="entry name" value="ARFGAP/RecO"/>
</dbReference>
<evidence type="ECO:0000256" key="3">
    <source>
        <dbReference type="ARBA" id="ARBA00022771"/>
    </source>
</evidence>
<dbReference type="GO" id="GO:0005096">
    <property type="term" value="F:GTPase activator activity"/>
    <property type="evidence" value="ECO:0007669"/>
    <property type="project" value="InterPro"/>
</dbReference>
<dbReference type="InterPro" id="IPR001164">
    <property type="entry name" value="ArfGAP_dom"/>
</dbReference>
<dbReference type="SMART" id="SM00105">
    <property type="entry name" value="ArfGap"/>
    <property type="match status" value="1"/>
</dbReference>
<feature type="compositionally biased region" description="Polar residues" evidence="6">
    <location>
        <begin position="286"/>
        <end position="304"/>
    </location>
</feature>
<dbReference type="InterPro" id="IPR052248">
    <property type="entry name" value="Arf-GAP_FG-repeat_protein"/>
</dbReference>
<comment type="caution">
    <text evidence="8">The sequence shown here is derived from an EMBL/GenBank/DDBJ whole genome shotgun (WGS) entry which is preliminary data.</text>
</comment>
<protein>
    <recommendedName>
        <fullName evidence="7">Arf-GAP domain-containing protein</fullName>
    </recommendedName>
</protein>
<dbReference type="GO" id="GO:0016020">
    <property type="term" value="C:membrane"/>
    <property type="evidence" value="ECO:0007669"/>
    <property type="project" value="TreeGrafter"/>
</dbReference>
<dbReference type="PANTHER" id="PTHR46134">
    <property type="entry name" value="DRONGO, ISOFORM F"/>
    <property type="match status" value="1"/>
</dbReference>
<reference evidence="8 9" key="1">
    <citation type="submission" date="2016-07" db="EMBL/GenBank/DDBJ databases">
        <title>Pervasive Adenine N6-methylation of Active Genes in Fungi.</title>
        <authorList>
            <consortium name="DOE Joint Genome Institute"/>
            <person name="Mondo S.J."/>
            <person name="Dannebaum R.O."/>
            <person name="Kuo R.C."/>
            <person name="Labutti K."/>
            <person name="Haridas S."/>
            <person name="Kuo A."/>
            <person name="Salamov A."/>
            <person name="Ahrendt S.R."/>
            <person name="Lipzen A."/>
            <person name="Sullivan W."/>
            <person name="Andreopoulos W.B."/>
            <person name="Clum A."/>
            <person name="Lindquist E."/>
            <person name="Daum C."/>
            <person name="Ramamoorthy G.K."/>
            <person name="Gryganskyi A."/>
            <person name="Culley D."/>
            <person name="Magnuson J.K."/>
            <person name="James T.Y."/>
            <person name="O'Malley M.A."/>
            <person name="Stajich J.E."/>
            <person name="Spatafora J.W."/>
            <person name="Visel A."/>
            <person name="Grigoriev I.V."/>
        </authorList>
    </citation>
    <scope>NUCLEOTIDE SEQUENCE [LARGE SCALE GENOMIC DNA]</scope>
    <source>
        <strain evidence="8 9">NRRL 1336</strain>
    </source>
</reference>
<dbReference type="Gene3D" id="1.10.220.150">
    <property type="entry name" value="Arf GTPase activating protein"/>
    <property type="match status" value="1"/>
</dbReference>
<feature type="compositionally biased region" description="Polar residues" evidence="6">
    <location>
        <begin position="234"/>
        <end position="256"/>
    </location>
</feature>
<dbReference type="STRING" id="90262.A0A1X2ITC5"/>
<dbReference type="SUPFAM" id="SSF57863">
    <property type="entry name" value="ArfGap/RecO-like zinc finger"/>
    <property type="match status" value="1"/>
</dbReference>
<evidence type="ECO:0000256" key="5">
    <source>
        <dbReference type="PROSITE-ProRule" id="PRU00288"/>
    </source>
</evidence>